<feature type="transmembrane region" description="Helical" evidence="1">
    <location>
        <begin position="333"/>
        <end position="351"/>
    </location>
</feature>
<dbReference type="SUPFAM" id="SSF82866">
    <property type="entry name" value="Multidrug efflux transporter AcrB transmembrane domain"/>
    <property type="match status" value="2"/>
</dbReference>
<sequence>MVDYFLRQKVISWMVTLLLAVGGVVSFLGLGQLEFPEFTIRNAVITTPYPGATPEQVEEEVTLRLEKAIQEIPRLDNVTSVSSDGLSQIIVELDDTVREHELDQFWDRLRRKISDAQSGLPPSAGSSIVNDDFGDVFGLLVTLSGEDYSQRDIEDHADLLQRELRLVDGVNKVAIGGTRDEEVVVLLDRDRMKALGVSPDQLADLLNAQNVVGNAGHIKLDGLSLSIQPSGEFDSVEALEQLVIGRPGNGLIRLGDIAEVERHFSDAPQLIYHADGLPALSIGVSFAAGVNVVDAGALVEQRLAELEPRMPLGMELTTVYHQPEVVEEAVNGFLINLAEAVGIVILVLLIFMGVRSGLLMGLVLLLTILGTFIMMSIHGIQLQKISLGALIIALGMLVDNAIVITEGMMIGLQRGKTKRQAALEVVGQNRLPLLGATVIAITAFAPIGLSPDATGEFIGSLFWVLCYSLLLSWITALTLTPFFFDLFYRKDSDDPQSGDGAGEDPYRGVVYRGFRSLLRMAIRLRYLTLGVAVVLLVGTLSMAGQVKNAFFPSATTPLFFADLWLPEGTDILETERTVAEFEQQVLAMQDVTRVTSVIGGGAQRFTLTYAPEDRYAAYGQLIIETTDTESRAARMEEVITTLRQQYPRVQYKVQALQVGPSAKASLEARIFGPDADTLRRLGAEVRNIFQAESMADGVRLSWSNRESVMVPEFLDEQARRVGVTRAALHQALLLNNDGERVGVYREGSELIPIVMRSREDQRYDIDNLGALNVWSDEQGRYVSAANVLGEREVELRDPLIKRRDRQRMLAVYAEPMPLSGETAASVLARIRPQVDALELPPGYHIEWGGEYETASDAQSALLSSLPMGLLGMFIITVLLFGSLRQALSIWSIVPLMLIGIIGGLVLLGAPFTFMALLGTLSLIGMVLKNAIVLVEEINVQQETEQASFDAVVQAAVSRVRPVAMAAVTTMLGMLPLLTDAFFQSMAVVIIFGLGVATLLTLIVLPVVYCTLMGIPARESDTKETEGMSTPLKD</sequence>
<dbReference type="InterPro" id="IPR001036">
    <property type="entry name" value="Acrflvin-R"/>
</dbReference>
<dbReference type="Pfam" id="PF00873">
    <property type="entry name" value="ACR_tran"/>
    <property type="match status" value="1"/>
</dbReference>
<dbReference type="SUPFAM" id="SSF82714">
    <property type="entry name" value="Multidrug efflux transporter AcrB TolC docking domain, DN and DC subdomains"/>
    <property type="match status" value="2"/>
</dbReference>
<dbReference type="AlphaFoldDB" id="A0A1M7DYP1"/>
<evidence type="ECO:0000313" key="3">
    <source>
        <dbReference type="EMBL" id="SHL84566.1"/>
    </source>
</evidence>
<dbReference type="Gene3D" id="1.20.1640.10">
    <property type="entry name" value="Multidrug efflux transporter AcrB transmembrane domain"/>
    <property type="match status" value="2"/>
</dbReference>
<feature type="transmembrane region" description="Helical" evidence="1">
    <location>
        <begin position="988"/>
        <end position="1011"/>
    </location>
</feature>
<dbReference type="Gene3D" id="3.30.70.1430">
    <property type="entry name" value="Multidrug efflux transporter AcrB pore domain"/>
    <property type="match status" value="2"/>
</dbReference>
<dbReference type="Gene3D" id="3.30.2090.10">
    <property type="entry name" value="Multidrug efflux transporter AcrB TolC docking domain, DN and DC subdomains"/>
    <property type="match status" value="2"/>
</dbReference>
<dbReference type="OrthoDB" id="9757940at2"/>
<gene>
    <name evidence="2" type="ORF">HCU01_08710</name>
    <name evidence="3" type="ORF">SAMN05660971_01538</name>
</gene>
<feature type="transmembrane region" description="Helical" evidence="1">
    <location>
        <begin position="386"/>
        <end position="410"/>
    </location>
</feature>
<feature type="transmembrane region" description="Helical" evidence="1">
    <location>
        <begin position="887"/>
        <end position="907"/>
    </location>
</feature>
<reference evidence="2 5" key="2">
    <citation type="submission" date="2019-07" db="EMBL/GenBank/DDBJ databases">
        <title>Whole genome shotgun sequence of Halomonas cupida NBRC 102219.</title>
        <authorList>
            <person name="Hosoyama A."/>
            <person name="Uohara A."/>
            <person name="Ohji S."/>
            <person name="Ichikawa N."/>
        </authorList>
    </citation>
    <scope>NUCLEOTIDE SEQUENCE [LARGE SCALE GENOMIC DNA]</scope>
    <source>
        <strain evidence="2 5">NBRC 102219</strain>
    </source>
</reference>
<protein>
    <submittedName>
        <fullName evidence="3">Multidrug efflux pump subunit AcrB</fullName>
    </submittedName>
    <submittedName>
        <fullName evidence="2">Multidrug transporter AcrB</fullName>
    </submittedName>
</protein>
<dbReference type="PANTHER" id="PTHR32063">
    <property type="match status" value="1"/>
</dbReference>
<feature type="transmembrane region" description="Helical" evidence="1">
    <location>
        <begin position="358"/>
        <end position="380"/>
    </location>
</feature>
<dbReference type="RefSeq" id="WP_073434428.1">
    <property type="nucleotide sequence ID" value="NZ_BJXU01000031.1"/>
</dbReference>
<organism evidence="3 4">
    <name type="scientific">Halomonas cupida</name>
    <dbReference type="NCBI Taxonomy" id="44933"/>
    <lineage>
        <taxon>Bacteria</taxon>
        <taxon>Pseudomonadati</taxon>
        <taxon>Pseudomonadota</taxon>
        <taxon>Gammaproteobacteria</taxon>
        <taxon>Oceanospirillales</taxon>
        <taxon>Halomonadaceae</taxon>
        <taxon>Halomonas</taxon>
    </lineage>
</organism>
<name>A0A1M7DYP1_9GAMM</name>
<reference evidence="3 4" key="1">
    <citation type="submission" date="2016-11" db="EMBL/GenBank/DDBJ databases">
        <authorList>
            <person name="Jaros S."/>
            <person name="Januszkiewicz K."/>
            <person name="Wedrychowicz H."/>
        </authorList>
    </citation>
    <scope>NUCLEOTIDE SEQUENCE [LARGE SCALE GENOMIC DNA]</scope>
    <source>
        <strain evidence="3 4">DSM 4740</strain>
    </source>
</reference>
<evidence type="ECO:0000313" key="2">
    <source>
        <dbReference type="EMBL" id="GEN22922.1"/>
    </source>
</evidence>
<dbReference type="Gene3D" id="3.30.70.1320">
    <property type="entry name" value="Multidrug efflux transporter AcrB pore domain like"/>
    <property type="match status" value="1"/>
</dbReference>
<dbReference type="PRINTS" id="PR00702">
    <property type="entry name" value="ACRIFLAVINRP"/>
</dbReference>
<feature type="transmembrane region" description="Helical" evidence="1">
    <location>
        <begin position="431"/>
        <end position="449"/>
    </location>
</feature>
<feature type="transmembrane region" description="Helical" evidence="1">
    <location>
        <begin position="913"/>
        <end position="934"/>
    </location>
</feature>
<dbReference type="InterPro" id="IPR027463">
    <property type="entry name" value="AcrB_DN_DC_subdom"/>
</dbReference>
<dbReference type="SUPFAM" id="SSF82693">
    <property type="entry name" value="Multidrug efflux transporter AcrB pore domain, PN1, PN2, PC1 and PC2 subdomains"/>
    <property type="match status" value="2"/>
</dbReference>
<keyword evidence="1" id="KW-0812">Transmembrane</keyword>
<dbReference type="Proteomes" id="UP000321726">
    <property type="component" value="Unassembled WGS sequence"/>
</dbReference>
<dbReference type="EMBL" id="FRCA01000003">
    <property type="protein sequence ID" value="SHL84566.1"/>
    <property type="molecule type" value="Genomic_DNA"/>
</dbReference>
<feature type="transmembrane region" description="Helical" evidence="1">
    <location>
        <begin position="524"/>
        <end position="543"/>
    </location>
</feature>
<evidence type="ECO:0000313" key="5">
    <source>
        <dbReference type="Proteomes" id="UP000321726"/>
    </source>
</evidence>
<dbReference type="GO" id="GO:0042910">
    <property type="term" value="F:xenobiotic transmembrane transporter activity"/>
    <property type="evidence" value="ECO:0007669"/>
    <property type="project" value="TreeGrafter"/>
</dbReference>
<keyword evidence="1" id="KW-0472">Membrane</keyword>
<dbReference type="GO" id="GO:0005886">
    <property type="term" value="C:plasma membrane"/>
    <property type="evidence" value="ECO:0007669"/>
    <property type="project" value="TreeGrafter"/>
</dbReference>
<evidence type="ECO:0000256" key="1">
    <source>
        <dbReference type="SAM" id="Phobius"/>
    </source>
</evidence>
<keyword evidence="1" id="KW-1133">Transmembrane helix</keyword>
<feature type="transmembrane region" description="Helical" evidence="1">
    <location>
        <begin position="962"/>
        <end position="982"/>
    </location>
</feature>
<accession>A0A1M7DYP1</accession>
<feature type="transmembrane region" description="Helical" evidence="1">
    <location>
        <begin position="860"/>
        <end position="880"/>
    </location>
</feature>
<dbReference type="PANTHER" id="PTHR32063:SF18">
    <property type="entry name" value="CATION EFFLUX SYSTEM PROTEIN"/>
    <property type="match status" value="1"/>
</dbReference>
<evidence type="ECO:0000313" key="4">
    <source>
        <dbReference type="Proteomes" id="UP000184123"/>
    </source>
</evidence>
<feature type="transmembrane region" description="Helical" evidence="1">
    <location>
        <begin position="461"/>
        <end position="484"/>
    </location>
</feature>
<feature type="transmembrane region" description="Helical" evidence="1">
    <location>
        <begin position="12"/>
        <end position="31"/>
    </location>
</feature>
<dbReference type="STRING" id="44933.SAMN05660971_01538"/>
<dbReference type="Proteomes" id="UP000184123">
    <property type="component" value="Unassembled WGS sequence"/>
</dbReference>
<proteinExistence type="predicted"/>
<keyword evidence="5" id="KW-1185">Reference proteome</keyword>
<dbReference type="Gene3D" id="3.30.70.1440">
    <property type="entry name" value="Multidrug efflux transporter AcrB pore domain"/>
    <property type="match status" value="1"/>
</dbReference>
<dbReference type="EMBL" id="BJXU01000031">
    <property type="protein sequence ID" value="GEN22922.1"/>
    <property type="molecule type" value="Genomic_DNA"/>
</dbReference>